<dbReference type="InterPro" id="IPR052224">
    <property type="entry name" value="THAP_domain_protein"/>
</dbReference>
<keyword evidence="3" id="KW-0862">Zinc</keyword>
<evidence type="ECO:0000313" key="8">
    <source>
        <dbReference type="Proteomes" id="UP000827092"/>
    </source>
</evidence>
<dbReference type="PANTHER" id="PTHR46927:SF3">
    <property type="entry name" value="THAP-TYPE DOMAIN-CONTAINING PROTEIN"/>
    <property type="match status" value="1"/>
</dbReference>
<dbReference type="PANTHER" id="PTHR46927">
    <property type="entry name" value="AGAP005574-PA"/>
    <property type="match status" value="1"/>
</dbReference>
<reference evidence="7 8" key="1">
    <citation type="journal article" date="2022" name="Nat. Ecol. Evol.">
        <title>A masculinizing supergene underlies an exaggerated male reproductive morph in a spider.</title>
        <authorList>
            <person name="Hendrickx F."/>
            <person name="De Corte Z."/>
            <person name="Sonet G."/>
            <person name="Van Belleghem S.M."/>
            <person name="Kostlbacher S."/>
            <person name="Vangestel C."/>
        </authorList>
    </citation>
    <scope>NUCLEOTIDE SEQUENCE [LARGE SCALE GENOMIC DNA]</scope>
    <source>
        <strain evidence="7">W744_W776</strain>
    </source>
</reference>
<evidence type="ECO:0000259" key="6">
    <source>
        <dbReference type="PROSITE" id="PS50950"/>
    </source>
</evidence>
<evidence type="ECO:0000256" key="1">
    <source>
        <dbReference type="ARBA" id="ARBA00022723"/>
    </source>
</evidence>
<sequence>MLLGKSSRKKDAGTSFHQFPIDKDLSQRWVKLISRKDFSLNEKSASSVVCSKHFVSSDFIPELKIRKLKKDAVPTLFPSYPSYKIPPAPSNRRAVIKVNCKRPAVEDETENSAKKFCSANEAVINSEITAEINLGGQQNSDQPLETNNGLLHTKMTDMKREMKKLKSLLWKKINKLRK</sequence>
<keyword evidence="4 5" id="KW-0238">DNA-binding</keyword>
<dbReference type="Gene3D" id="6.20.210.20">
    <property type="entry name" value="THAP domain"/>
    <property type="match status" value="1"/>
</dbReference>
<keyword evidence="1" id="KW-0479">Metal-binding</keyword>
<dbReference type="Proteomes" id="UP000827092">
    <property type="component" value="Unassembled WGS sequence"/>
</dbReference>
<dbReference type="InterPro" id="IPR038441">
    <property type="entry name" value="THAP_Znf_sf"/>
</dbReference>
<organism evidence="7 8">
    <name type="scientific">Oedothorax gibbosus</name>
    <dbReference type="NCBI Taxonomy" id="931172"/>
    <lineage>
        <taxon>Eukaryota</taxon>
        <taxon>Metazoa</taxon>
        <taxon>Ecdysozoa</taxon>
        <taxon>Arthropoda</taxon>
        <taxon>Chelicerata</taxon>
        <taxon>Arachnida</taxon>
        <taxon>Araneae</taxon>
        <taxon>Araneomorphae</taxon>
        <taxon>Entelegynae</taxon>
        <taxon>Araneoidea</taxon>
        <taxon>Linyphiidae</taxon>
        <taxon>Erigoninae</taxon>
        <taxon>Oedothorax</taxon>
    </lineage>
</organism>
<comment type="caution">
    <text evidence="7">The sequence shown here is derived from an EMBL/GenBank/DDBJ whole genome shotgun (WGS) entry which is preliminary data.</text>
</comment>
<keyword evidence="2 5" id="KW-0863">Zinc-finger</keyword>
<dbReference type="InterPro" id="IPR006612">
    <property type="entry name" value="THAP_Znf"/>
</dbReference>
<evidence type="ECO:0000256" key="3">
    <source>
        <dbReference type="ARBA" id="ARBA00022833"/>
    </source>
</evidence>
<evidence type="ECO:0000256" key="2">
    <source>
        <dbReference type="ARBA" id="ARBA00022771"/>
    </source>
</evidence>
<evidence type="ECO:0000313" key="7">
    <source>
        <dbReference type="EMBL" id="KAG8183801.1"/>
    </source>
</evidence>
<proteinExistence type="predicted"/>
<protein>
    <recommendedName>
        <fullName evidence="6">THAP-type domain-containing protein</fullName>
    </recommendedName>
</protein>
<dbReference type="SMART" id="SM00980">
    <property type="entry name" value="THAP"/>
    <property type="match status" value="1"/>
</dbReference>
<gene>
    <name evidence="7" type="ORF">JTE90_027727</name>
</gene>
<evidence type="ECO:0000256" key="5">
    <source>
        <dbReference type="PROSITE-ProRule" id="PRU00309"/>
    </source>
</evidence>
<evidence type="ECO:0000256" key="4">
    <source>
        <dbReference type="ARBA" id="ARBA00023125"/>
    </source>
</evidence>
<name>A0AAV6UI05_9ARAC</name>
<dbReference type="EMBL" id="JAFNEN010000403">
    <property type="protein sequence ID" value="KAG8183801.1"/>
    <property type="molecule type" value="Genomic_DNA"/>
</dbReference>
<dbReference type="GO" id="GO:0003677">
    <property type="term" value="F:DNA binding"/>
    <property type="evidence" value="ECO:0007669"/>
    <property type="project" value="UniProtKB-UniRule"/>
</dbReference>
<dbReference type="PROSITE" id="PS50950">
    <property type="entry name" value="ZF_THAP"/>
    <property type="match status" value="1"/>
</dbReference>
<dbReference type="SUPFAM" id="SSF57716">
    <property type="entry name" value="Glucocorticoid receptor-like (DNA-binding domain)"/>
    <property type="match status" value="1"/>
</dbReference>
<feature type="domain" description="THAP-type" evidence="6">
    <location>
        <begin position="1"/>
        <end position="77"/>
    </location>
</feature>
<dbReference type="Pfam" id="PF05485">
    <property type="entry name" value="THAP"/>
    <property type="match status" value="1"/>
</dbReference>
<dbReference type="GO" id="GO:0008270">
    <property type="term" value="F:zinc ion binding"/>
    <property type="evidence" value="ECO:0007669"/>
    <property type="project" value="UniProtKB-KW"/>
</dbReference>
<accession>A0AAV6UI05</accession>
<dbReference type="SMART" id="SM00692">
    <property type="entry name" value="DM3"/>
    <property type="match status" value="1"/>
</dbReference>
<keyword evidence="8" id="KW-1185">Reference proteome</keyword>
<dbReference type="AlphaFoldDB" id="A0AAV6UI05"/>